<keyword evidence="1" id="KW-0285">Flavoprotein</keyword>
<evidence type="ECO:0000256" key="2">
    <source>
        <dbReference type="ARBA" id="ARBA00022643"/>
    </source>
</evidence>
<sequence length="293" mass="32063">MRYAVGLPNRREYADPGLLRELATLAEQSGWDGFFLWDGQVAEHPDEHVTDSWTALAAIAADTERLRLGVMVNVLALKQPAEVARATVALDMLSGGRLIFGAGLGSSAAEFRALGHDPDPRVRAEKLDEALHVLDGLWTGGPFTFEGRWFTVTDQTFQPVSPQRPRIPVWIAGTWPARRPMRRASQWDGVFPTRAGVGHTQMMPPADLEDVVSYVSAQRGGRHGPFDVVMEGQTSGVRSDTDAAVVAPYRTSGLTWWVEKLGWFRGPVELVSSRIRSGPPVPRDAATPSASTR</sequence>
<proteinExistence type="predicted"/>
<dbReference type="InterPro" id="IPR050172">
    <property type="entry name" value="SsuD_RutA_monooxygenase"/>
</dbReference>
<feature type="region of interest" description="Disordered" evidence="5">
    <location>
        <begin position="274"/>
        <end position="293"/>
    </location>
</feature>
<dbReference type="STRING" id="1428628.WN71_008505"/>
<keyword evidence="2" id="KW-0288">FMN</keyword>
<organism evidence="7 8">
    <name type="scientific">Streptomyces mangrovisoli</name>
    <dbReference type="NCBI Taxonomy" id="1428628"/>
    <lineage>
        <taxon>Bacteria</taxon>
        <taxon>Bacillati</taxon>
        <taxon>Actinomycetota</taxon>
        <taxon>Actinomycetes</taxon>
        <taxon>Kitasatosporales</taxon>
        <taxon>Streptomycetaceae</taxon>
        <taxon>Streptomyces</taxon>
    </lineage>
</organism>
<feature type="domain" description="Luciferase-like" evidence="6">
    <location>
        <begin position="15"/>
        <end position="235"/>
    </location>
</feature>
<dbReference type="SUPFAM" id="SSF51679">
    <property type="entry name" value="Bacterial luciferase-like"/>
    <property type="match status" value="1"/>
</dbReference>
<dbReference type="PANTHER" id="PTHR42847:SF4">
    <property type="entry name" value="ALKANESULFONATE MONOOXYGENASE-RELATED"/>
    <property type="match status" value="1"/>
</dbReference>
<dbReference type="Pfam" id="PF00296">
    <property type="entry name" value="Bac_luciferase"/>
    <property type="match status" value="1"/>
</dbReference>
<gene>
    <name evidence="7" type="ORF">WN71_008505</name>
</gene>
<evidence type="ECO:0000313" key="7">
    <source>
        <dbReference type="EMBL" id="OIJ68487.1"/>
    </source>
</evidence>
<reference evidence="7" key="1">
    <citation type="submission" date="2016-10" db="EMBL/GenBank/DDBJ databases">
        <title>Genome sequence of Streptomyces mangrovisoli MUSC 149.</title>
        <authorList>
            <person name="Lee L.-H."/>
            <person name="Ser H.-L."/>
        </authorList>
    </citation>
    <scope>NUCLEOTIDE SEQUENCE [LARGE SCALE GENOMIC DNA]</scope>
    <source>
        <strain evidence="7">MUSC 149</strain>
    </source>
</reference>
<evidence type="ECO:0000256" key="4">
    <source>
        <dbReference type="ARBA" id="ARBA00023033"/>
    </source>
</evidence>
<dbReference type="InterPro" id="IPR011251">
    <property type="entry name" value="Luciferase-like_dom"/>
</dbReference>
<evidence type="ECO:0000256" key="3">
    <source>
        <dbReference type="ARBA" id="ARBA00023002"/>
    </source>
</evidence>
<dbReference type="GO" id="GO:0008726">
    <property type="term" value="F:alkanesulfonate monooxygenase activity"/>
    <property type="evidence" value="ECO:0007669"/>
    <property type="project" value="TreeGrafter"/>
</dbReference>
<evidence type="ECO:0000256" key="5">
    <source>
        <dbReference type="SAM" id="MobiDB-lite"/>
    </source>
</evidence>
<keyword evidence="3" id="KW-0560">Oxidoreductase</keyword>
<evidence type="ECO:0000313" key="8">
    <source>
        <dbReference type="Proteomes" id="UP000034196"/>
    </source>
</evidence>
<evidence type="ECO:0000259" key="6">
    <source>
        <dbReference type="Pfam" id="PF00296"/>
    </source>
</evidence>
<protein>
    <recommendedName>
        <fullName evidence="6">Luciferase-like domain-containing protein</fullName>
    </recommendedName>
</protein>
<dbReference type="Gene3D" id="3.20.20.30">
    <property type="entry name" value="Luciferase-like domain"/>
    <property type="match status" value="1"/>
</dbReference>
<name>A0A1J4P147_9ACTN</name>
<dbReference type="EMBL" id="LAVA02000016">
    <property type="protein sequence ID" value="OIJ68487.1"/>
    <property type="molecule type" value="Genomic_DNA"/>
</dbReference>
<dbReference type="GO" id="GO:0046306">
    <property type="term" value="P:alkanesulfonate catabolic process"/>
    <property type="evidence" value="ECO:0007669"/>
    <property type="project" value="TreeGrafter"/>
</dbReference>
<dbReference type="InterPro" id="IPR036661">
    <property type="entry name" value="Luciferase-like_sf"/>
</dbReference>
<dbReference type="PANTHER" id="PTHR42847">
    <property type="entry name" value="ALKANESULFONATE MONOOXYGENASE"/>
    <property type="match status" value="1"/>
</dbReference>
<keyword evidence="4" id="KW-0503">Monooxygenase</keyword>
<dbReference type="AlphaFoldDB" id="A0A1J4P147"/>
<comment type="caution">
    <text evidence="7">The sequence shown here is derived from an EMBL/GenBank/DDBJ whole genome shotgun (WGS) entry which is preliminary data.</text>
</comment>
<dbReference type="Proteomes" id="UP000034196">
    <property type="component" value="Unassembled WGS sequence"/>
</dbReference>
<keyword evidence="8" id="KW-1185">Reference proteome</keyword>
<evidence type="ECO:0000256" key="1">
    <source>
        <dbReference type="ARBA" id="ARBA00022630"/>
    </source>
</evidence>
<accession>A0A1J4P147</accession>